<dbReference type="EMBL" id="JXYQ01000040">
    <property type="protein sequence ID" value="KJA10119.1"/>
    <property type="molecule type" value="Genomic_DNA"/>
</dbReference>
<gene>
    <name evidence="2" type="ORF">RP29_12665</name>
</gene>
<evidence type="ECO:0000313" key="3">
    <source>
        <dbReference type="Proteomes" id="UP000032566"/>
    </source>
</evidence>
<organism evidence="2 3">
    <name type="scientific">Acidovorax temperans</name>
    <dbReference type="NCBI Taxonomy" id="80878"/>
    <lineage>
        <taxon>Bacteria</taxon>
        <taxon>Pseudomonadati</taxon>
        <taxon>Pseudomonadota</taxon>
        <taxon>Betaproteobacteria</taxon>
        <taxon>Burkholderiales</taxon>
        <taxon>Comamonadaceae</taxon>
        <taxon>Acidovorax</taxon>
    </lineage>
</organism>
<keyword evidence="1" id="KW-1133">Transmembrane helix</keyword>
<feature type="transmembrane region" description="Helical" evidence="1">
    <location>
        <begin position="43"/>
        <end position="64"/>
    </location>
</feature>
<dbReference type="Proteomes" id="UP000032566">
    <property type="component" value="Unassembled WGS sequence"/>
</dbReference>
<dbReference type="AlphaFoldDB" id="A0A0D7K7Y7"/>
<keyword evidence="1" id="KW-0812">Transmembrane</keyword>
<proteinExistence type="predicted"/>
<protein>
    <submittedName>
        <fullName evidence="2">Uncharacterized protein</fullName>
    </submittedName>
</protein>
<keyword evidence="3" id="KW-1185">Reference proteome</keyword>
<dbReference type="OrthoDB" id="9019357at2"/>
<keyword evidence="1" id="KW-0472">Membrane</keyword>
<comment type="caution">
    <text evidence="2">The sequence shown here is derived from an EMBL/GenBank/DDBJ whole genome shotgun (WGS) entry which is preliminary data.</text>
</comment>
<dbReference type="STRING" id="80878.RP29_12665"/>
<dbReference type="PATRIC" id="fig|80878.5.peg.2299"/>
<dbReference type="RefSeq" id="WP_044399024.1">
    <property type="nucleotide sequence ID" value="NZ_JXYQ01000040.1"/>
</dbReference>
<evidence type="ECO:0000313" key="2">
    <source>
        <dbReference type="EMBL" id="KJA10119.1"/>
    </source>
</evidence>
<feature type="transmembrane region" description="Helical" evidence="1">
    <location>
        <begin position="12"/>
        <end position="31"/>
    </location>
</feature>
<accession>A0A0D7K7Y7</accession>
<evidence type="ECO:0000256" key="1">
    <source>
        <dbReference type="SAM" id="Phobius"/>
    </source>
</evidence>
<reference evidence="2 3" key="1">
    <citation type="submission" date="2014-12" db="EMBL/GenBank/DDBJ databases">
        <title>Isolation of bacteria from lake water.</title>
        <authorList>
            <person name="Sheng K.-Y."/>
            <person name="Chin P.-S."/>
            <person name="Chan K.-G."/>
            <person name="Tan G.S."/>
        </authorList>
    </citation>
    <scope>NUCLEOTIDE SEQUENCE [LARGE SCALE GENOMIC DNA]</scope>
    <source>
        <strain evidence="2 3">KY4</strain>
    </source>
</reference>
<sequence>MLNFFLSTFVPALGVVLTAALLIYGVYYRWVDVPQKWLLTREALVALIVVAGLCDVWLGVRAYLSHTEKQTWQDSAAVRASRERFVLPQDFQYGELLIPAGSLINRTDPFDRGEPRRPLALHGLDAVRFAQPVEVAGVLATALQVVPMRVELADNQRIGPVHRYDTATQTWVPNKVMPTLQCRKGQIALFQVPHIPYDLQAEVGKPPPDGPNARFAPSQWLFRGCENGPVTVQAAYNAAQAAATP</sequence>
<name>A0A0D7K7Y7_9BURK</name>